<dbReference type="Pfam" id="PF20123">
    <property type="entry name" value="DUF6513"/>
    <property type="match status" value="1"/>
</dbReference>
<dbReference type="InterPro" id="IPR000489">
    <property type="entry name" value="Pterin-binding_dom"/>
</dbReference>
<feature type="region of interest" description="Disordered" evidence="1">
    <location>
        <begin position="450"/>
        <end position="492"/>
    </location>
</feature>
<dbReference type="InterPro" id="IPR011005">
    <property type="entry name" value="Dihydropteroate_synth-like_sf"/>
</dbReference>
<evidence type="ECO:0000313" key="3">
    <source>
        <dbReference type="EMBL" id="APH54017.1"/>
    </source>
</evidence>
<dbReference type="PROSITE" id="PS50972">
    <property type="entry name" value="PTERIN_BINDING"/>
    <property type="match status" value="1"/>
</dbReference>
<sequence>MADASAEHIVFLTGHLAETRLRDVLQGLGQTSFTWEVANVGVKVAALMTGAIVQRRLKTPVKADRVIFPGRAGIDPDEMQAHFGVRFERGPEELADLPRFLGRKGGAPDLSKHDLRIFAEIVTAIDLSPDAIVERARWLAADGADVIDVGCKPGRHFAHLEDQIRALKQAGFKVSVDSGDPEELRRGALAGADFLLSLNEDTLDVVDGTAAVPVLLSKPHGDLDSLVRAARKADAKGIDYMLDPVLDPINFGFTESLMRYVRIREMLPEAEIMMGTGNLTELTDADTSGITATLVGICTELRIRNVLIVHVSPHTRRTVAEHDVARRMMFAARAHAELPRNYTSALLHVHDRWPYAQSSEDIAGLASEIRDSNFRIAVAEDGIHVFNGSLHQVSDTAFPFFPHLGVEQDGAHGFYLGAELMKAEIAYALGKRYTQDEPLDWGCAVRPGAATDRTRLADAGHTLKSKQEREERKRASDTTPDASPPTAQDDTP</sequence>
<dbReference type="EMBL" id="CP018191">
    <property type="protein sequence ID" value="APH54017.1"/>
    <property type="molecule type" value="Genomic_DNA"/>
</dbReference>
<accession>A0AAC9P7Z1</accession>
<dbReference type="EC" id="2.5.1.15" evidence="3"/>
<keyword evidence="3" id="KW-0808">Transferase</keyword>
<evidence type="ECO:0000259" key="2">
    <source>
        <dbReference type="PROSITE" id="PS50972"/>
    </source>
</evidence>
<protein>
    <submittedName>
        <fullName evidence="3">Dihydropteroate synthase</fullName>
        <ecNumber evidence="3">2.5.1.15</ecNumber>
    </submittedName>
</protein>
<feature type="compositionally biased region" description="Polar residues" evidence="1">
    <location>
        <begin position="477"/>
        <end position="492"/>
    </location>
</feature>
<reference evidence="4" key="1">
    <citation type="submission" date="2016-11" db="EMBL/GenBank/DDBJ databases">
        <title>Comparative genomic and phenotypic analysis of Granulibacter bethesdensis clinical isolates from patients with chronic granulomatous disease.</title>
        <authorList>
            <person name="Zarember K.A."/>
            <person name="Porcella S.F."/>
            <person name="Chu J."/>
            <person name="Ding L."/>
            <person name="Dahlstrom E."/>
            <person name="Barbian K."/>
            <person name="Martens C."/>
            <person name="Sykora L."/>
            <person name="Kramer S."/>
            <person name="Pettinato A.M."/>
            <person name="Hong H."/>
            <person name="Wald G."/>
            <person name="Berg L.J."/>
            <person name="Rogge L.S."/>
            <person name="Greenberg D.E."/>
            <person name="Falcone E.L."/>
            <person name="Neves J.F."/>
            <person name="Simoes M.J."/>
            <person name="Casal M."/>
            <person name="Rodriguez-Lopez F.C."/>
            <person name="Zelazny A."/>
            <person name="Gallin J.I."/>
            <person name="Holland S.M."/>
        </authorList>
    </citation>
    <scope>NUCLEOTIDE SEQUENCE [LARGE SCALE GENOMIC DNA]</scope>
    <source>
        <strain evidence="4">NIH9.1</strain>
    </source>
</reference>
<dbReference type="Proteomes" id="UP000182373">
    <property type="component" value="Chromosome"/>
</dbReference>
<dbReference type="GO" id="GO:0042558">
    <property type="term" value="P:pteridine-containing compound metabolic process"/>
    <property type="evidence" value="ECO:0007669"/>
    <property type="project" value="InterPro"/>
</dbReference>
<proteinExistence type="predicted"/>
<feature type="compositionally biased region" description="Basic and acidic residues" evidence="1">
    <location>
        <begin position="465"/>
        <end position="476"/>
    </location>
</feature>
<dbReference type="RefSeq" id="WP_072572167.1">
    <property type="nucleotide sequence ID" value="NZ_CP018191.1"/>
</dbReference>
<dbReference type="InterPro" id="IPR045406">
    <property type="entry name" value="DUF6513"/>
</dbReference>
<evidence type="ECO:0000256" key="1">
    <source>
        <dbReference type="SAM" id="MobiDB-lite"/>
    </source>
</evidence>
<dbReference type="GO" id="GO:0004156">
    <property type="term" value="F:dihydropteroate synthase activity"/>
    <property type="evidence" value="ECO:0007669"/>
    <property type="project" value="UniProtKB-EC"/>
</dbReference>
<gene>
    <name evidence="3" type="ORF">GbCGDNIH9_0765</name>
</gene>
<name>A0AAC9P7Z1_9PROT</name>
<evidence type="ECO:0000313" key="4">
    <source>
        <dbReference type="Proteomes" id="UP000182373"/>
    </source>
</evidence>
<dbReference type="SUPFAM" id="SSF51717">
    <property type="entry name" value="Dihydropteroate synthetase-like"/>
    <property type="match status" value="1"/>
</dbReference>
<feature type="domain" description="Pterin-binding" evidence="2">
    <location>
        <begin position="98"/>
        <end position="333"/>
    </location>
</feature>
<organism evidence="3 4">
    <name type="scientific">Granulibacter bethesdensis</name>
    <dbReference type="NCBI Taxonomy" id="364410"/>
    <lineage>
        <taxon>Bacteria</taxon>
        <taxon>Pseudomonadati</taxon>
        <taxon>Pseudomonadota</taxon>
        <taxon>Alphaproteobacteria</taxon>
        <taxon>Acetobacterales</taxon>
        <taxon>Acetobacteraceae</taxon>
        <taxon>Granulibacter</taxon>
    </lineage>
</organism>
<dbReference type="Gene3D" id="3.20.20.20">
    <property type="entry name" value="Dihydropteroate synthase-like"/>
    <property type="match status" value="1"/>
</dbReference>
<dbReference type="AlphaFoldDB" id="A0AAC9P7Z1"/>